<proteinExistence type="evidence at transcript level"/>
<sequence>MLSVIVVLINFGLALQASAQQCEPLDVGCCVTIATDYYPRETRTVYVRSSDHWAYLYYKPQSDQSDQWKVKAKEGRVFQFESVAFPDRCLCEKPYYAINYVGSCECRAKEPIQEWELEFGEASRVTVKRPGKSDYLYPCKNGSCLEMHWKQFDWIVKPC</sequence>
<organism evidence="2">
    <name type="scientific">Simulium nigrimanum</name>
    <name type="common">Black fly</name>
    <dbReference type="NCBI Taxonomy" id="683695"/>
    <lineage>
        <taxon>Eukaryota</taxon>
        <taxon>Metazoa</taxon>
        <taxon>Ecdysozoa</taxon>
        <taxon>Arthropoda</taxon>
        <taxon>Hexapoda</taxon>
        <taxon>Insecta</taxon>
        <taxon>Pterygota</taxon>
        <taxon>Neoptera</taxon>
        <taxon>Endopterygota</taxon>
        <taxon>Diptera</taxon>
        <taxon>Nematocera</taxon>
        <taxon>Chironomoidea</taxon>
        <taxon>Simuliidae</taxon>
        <taxon>Simulium</taxon>
    </lineage>
</organism>
<feature type="signal peptide" evidence="1">
    <location>
        <begin position="1"/>
        <end position="19"/>
    </location>
</feature>
<feature type="chain" id="PRO_5003022008" evidence="1">
    <location>
        <begin position="20"/>
        <end position="159"/>
    </location>
</feature>
<protein>
    <submittedName>
        <fullName evidence="2">Hypothetical secreted protein</fullName>
    </submittedName>
</protein>
<dbReference type="AlphaFoldDB" id="D1FPY9"/>
<name>D1FPY9_SIMNI</name>
<evidence type="ECO:0000313" key="2">
    <source>
        <dbReference type="EMBL" id="ACZ28244.1"/>
    </source>
</evidence>
<accession>D1FPY9</accession>
<keyword evidence="1" id="KW-0732">Signal</keyword>
<dbReference type="EMBL" id="EZ419889">
    <property type="protein sequence ID" value="ACZ28244.1"/>
    <property type="molecule type" value="mRNA"/>
</dbReference>
<evidence type="ECO:0000256" key="1">
    <source>
        <dbReference type="SAM" id="SignalP"/>
    </source>
</evidence>
<reference evidence="2" key="1">
    <citation type="submission" date="2009-10" db="EMBL/GenBank/DDBJ databases">
        <title>An Insight into the Sialotranscriptome of Simulium nigrimanum, a Black Fly Associated with Fogo Selvagem in South America.</title>
        <authorList>
            <person name="Ribeiro J.M.C."/>
            <person name="Valenzuela J.G."/>
            <person name="Pham V.M."/>
            <person name="Kleeman L."/>
            <person name="Barbian K.D."/>
            <person name="Favreau A.J."/>
            <person name="Eaton D.P."/>
            <person name="Aoki V."/>
            <person name="Hans-Filho G."/>
            <person name="Rivitti E.A."/>
            <person name="Diaz L.A."/>
        </authorList>
    </citation>
    <scope>NUCLEOTIDE SEQUENCE</scope>
    <source>
        <tissue evidence="2">Salivary glands</tissue>
    </source>
</reference>